<name>A0A9X3YQ85_9GAMM</name>
<gene>
    <name evidence="1" type="ORF">OD750_020425</name>
</gene>
<keyword evidence="2" id="KW-1185">Reference proteome</keyword>
<sequence>MKSASTLAPDDETAATVRVDATNLGDGRYEALLCLYSNDPRKRFVTLPVGLDVDSDAISGDGFE</sequence>
<dbReference type="RefSeq" id="WP_263540844.1">
    <property type="nucleotide sequence ID" value="NZ_JAOVZO020000019.1"/>
</dbReference>
<dbReference type="EMBL" id="JAOVZO020000019">
    <property type="protein sequence ID" value="MDC8014918.1"/>
    <property type="molecule type" value="Genomic_DNA"/>
</dbReference>
<comment type="caution">
    <text evidence="1">The sequence shown here is derived from an EMBL/GenBank/DDBJ whole genome shotgun (WGS) entry which is preliminary data.</text>
</comment>
<reference evidence="1" key="1">
    <citation type="submission" date="2023-02" db="EMBL/GenBank/DDBJ databases">
        <title>Tahibacter soli sp. nov. isolated from soil.</title>
        <authorList>
            <person name="Baek J.H."/>
            <person name="Lee J.K."/>
            <person name="Choi D.G."/>
            <person name="Jeon C.O."/>
        </authorList>
    </citation>
    <scope>NUCLEOTIDE SEQUENCE</scope>
    <source>
        <strain evidence="1">BL</strain>
    </source>
</reference>
<evidence type="ECO:0000313" key="1">
    <source>
        <dbReference type="EMBL" id="MDC8014918.1"/>
    </source>
</evidence>
<organism evidence="1 2">
    <name type="scientific">Tahibacter soli</name>
    <dbReference type="NCBI Taxonomy" id="2983605"/>
    <lineage>
        <taxon>Bacteria</taxon>
        <taxon>Pseudomonadati</taxon>
        <taxon>Pseudomonadota</taxon>
        <taxon>Gammaproteobacteria</taxon>
        <taxon>Lysobacterales</taxon>
        <taxon>Rhodanobacteraceae</taxon>
        <taxon>Tahibacter</taxon>
    </lineage>
</organism>
<dbReference type="Proteomes" id="UP001139971">
    <property type="component" value="Unassembled WGS sequence"/>
</dbReference>
<proteinExistence type="predicted"/>
<dbReference type="AlphaFoldDB" id="A0A9X3YQ85"/>
<evidence type="ECO:0000313" key="2">
    <source>
        <dbReference type="Proteomes" id="UP001139971"/>
    </source>
</evidence>
<protein>
    <submittedName>
        <fullName evidence="1">Uncharacterized protein</fullName>
    </submittedName>
</protein>
<accession>A0A9X3YQ85</accession>